<evidence type="ECO:0000256" key="1">
    <source>
        <dbReference type="SAM" id="SignalP"/>
    </source>
</evidence>
<feature type="signal peptide" evidence="1">
    <location>
        <begin position="1"/>
        <end position="18"/>
    </location>
</feature>
<keyword evidence="1" id="KW-0732">Signal</keyword>
<organism evidence="3 4">
    <name type="scientific">Leeuwenhoekiella aequorea</name>
    <dbReference type="NCBI Taxonomy" id="283736"/>
    <lineage>
        <taxon>Bacteria</taxon>
        <taxon>Pseudomonadati</taxon>
        <taxon>Bacteroidota</taxon>
        <taxon>Flavobacteriia</taxon>
        <taxon>Flavobacteriales</taxon>
        <taxon>Flavobacteriaceae</taxon>
        <taxon>Leeuwenhoekiella</taxon>
    </lineage>
</organism>
<dbReference type="InterPro" id="IPR025665">
    <property type="entry name" value="Beta-barrel_OMP_2"/>
</dbReference>
<feature type="chain" id="PRO_5020772862" evidence="1">
    <location>
        <begin position="19"/>
        <end position="180"/>
    </location>
</feature>
<dbReference type="OrthoDB" id="1259003at2"/>
<dbReference type="RefSeq" id="WP_128757168.1">
    <property type="nucleotide sequence ID" value="NZ_QOVM01000002.1"/>
</dbReference>
<comment type="caution">
    <text evidence="3">The sequence shown here is derived from an EMBL/GenBank/DDBJ whole genome shotgun (WGS) entry which is preliminary data.</text>
</comment>
<dbReference type="EMBL" id="QOVM01000002">
    <property type="protein sequence ID" value="RXG23658.1"/>
    <property type="molecule type" value="Genomic_DNA"/>
</dbReference>
<dbReference type="SUPFAM" id="SSF56925">
    <property type="entry name" value="OMPA-like"/>
    <property type="match status" value="1"/>
</dbReference>
<dbReference type="InterPro" id="IPR011250">
    <property type="entry name" value="OMP/PagP_B-barrel"/>
</dbReference>
<evidence type="ECO:0000313" key="4">
    <source>
        <dbReference type="Proteomes" id="UP000289238"/>
    </source>
</evidence>
<accession>A0A4Q0PB13</accession>
<dbReference type="Proteomes" id="UP000289238">
    <property type="component" value="Unassembled WGS sequence"/>
</dbReference>
<sequence length="180" mass="19681">MKKLLLVFLFTISATCLAQNVRYGAKLGLNVSELSGDYEDALSRYGFMAGVFAEIPLTGSLNFQPELLYSAQGNKPNSVAGSANAERAELDYIQLPLLLKLNKQRFNVHVGPQLGLAVWNSFNSDAYKNYDVAAVGGIGYQIIDGLSIDARYNFGFVDVVNSSALEGKNRYFTLSASYKL</sequence>
<feature type="domain" description="Outer membrane protein beta-barrel" evidence="2">
    <location>
        <begin position="18"/>
        <end position="159"/>
    </location>
</feature>
<name>A0A4Q0PB13_9FLAO</name>
<proteinExistence type="predicted"/>
<reference evidence="3 4" key="1">
    <citation type="submission" date="2018-07" db="EMBL/GenBank/DDBJ databases">
        <title>Leeuwenhoekiella genomics.</title>
        <authorList>
            <person name="Tahon G."/>
            <person name="Willems A."/>
        </authorList>
    </citation>
    <scope>NUCLEOTIDE SEQUENCE [LARGE SCALE GENOMIC DNA]</scope>
    <source>
        <strain evidence="3 4">LMG 22550</strain>
    </source>
</reference>
<evidence type="ECO:0000259" key="2">
    <source>
        <dbReference type="Pfam" id="PF13568"/>
    </source>
</evidence>
<keyword evidence="4" id="KW-1185">Reference proteome</keyword>
<gene>
    <name evidence="3" type="ORF">DSM00_1274</name>
</gene>
<protein>
    <submittedName>
        <fullName evidence="3">Outer membrane protein with beta-barrel domain</fullName>
    </submittedName>
</protein>
<dbReference type="Pfam" id="PF13568">
    <property type="entry name" value="OMP_b-brl_2"/>
    <property type="match status" value="1"/>
</dbReference>
<evidence type="ECO:0000313" key="3">
    <source>
        <dbReference type="EMBL" id="RXG23658.1"/>
    </source>
</evidence>
<dbReference type="AlphaFoldDB" id="A0A4Q0PB13"/>